<dbReference type="EMBL" id="CP031158">
    <property type="protein sequence ID" value="AXG99067.1"/>
    <property type="molecule type" value="Genomic_DNA"/>
</dbReference>
<sequence length="80" mass="9100">MAKLWPLAKLWRGPVLYGFRLIPAQSGKRRLCIHIAESPRVRRQMSVQPRPKPCCGGPFARRCGKRSEVKSIRRGGTSTR</sequence>
<proteinExistence type="predicted"/>
<dbReference type="KEGG" id="dwu:DVJ83_07730"/>
<evidence type="ECO:0000313" key="2">
    <source>
        <dbReference type="Proteomes" id="UP000253744"/>
    </source>
</evidence>
<dbReference type="Proteomes" id="UP000253744">
    <property type="component" value="Chromosome"/>
</dbReference>
<evidence type="ECO:0000313" key="1">
    <source>
        <dbReference type="EMBL" id="AXG99067.1"/>
    </source>
</evidence>
<protein>
    <submittedName>
        <fullName evidence="1">Uncharacterized protein</fullName>
    </submittedName>
</protein>
<reference evidence="1 2" key="1">
    <citation type="submission" date="2018-07" db="EMBL/GenBank/DDBJ databases">
        <title>Complete Genome and Methylome Analysis of Deinococcus wulumuqiensis NEB 479.</title>
        <authorList>
            <person name="Fomenkov A."/>
            <person name="Luyten Y."/>
            <person name="Vincze T."/>
            <person name="Anton B.P."/>
            <person name="Clark T."/>
            <person name="Roberts R.J."/>
            <person name="Morgan R.D."/>
        </authorList>
    </citation>
    <scope>NUCLEOTIDE SEQUENCE [LARGE SCALE GENOMIC DNA]</scope>
    <source>
        <strain evidence="1 2">NEB 479</strain>
    </source>
</reference>
<dbReference type="AlphaFoldDB" id="A0A345IH95"/>
<organism evidence="1 2">
    <name type="scientific">Deinococcus wulumuqiensis</name>
    <dbReference type="NCBI Taxonomy" id="980427"/>
    <lineage>
        <taxon>Bacteria</taxon>
        <taxon>Thermotogati</taxon>
        <taxon>Deinococcota</taxon>
        <taxon>Deinococci</taxon>
        <taxon>Deinococcales</taxon>
        <taxon>Deinococcaceae</taxon>
        <taxon>Deinococcus</taxon>
    </lineage>
</organism>
<name>A0A345IH95_9DEIO</name>
<accession>A0A345IH95</accession>
<gene>
    <name evidence="1" type="ORF">DVJ83_07730</name>
</gene>